<evidence type="ECO:0000256" key="1">
    <source>
        <dbReference type="SAM" id="MobiDB-lite"/>
    </source>
</evidence>
<dbReference type="InterPro" id="IPR035965">
    <property type="entry name" value="PAS-like_dom_sf"/>
</dbReference>
<evidence type="ECO:0000313" key="3">
    <source>
        <dbReference type="Proteomes" id="UP000703661"/>
    </source>
</evidence>
<feature type="compositionally biased region" description="Low complexity" evidence="1">
    <location>
        <begin position="158"/>
        <end position="188"/>
    </location>
</feature>
<dbReference type="Proteomes" id="UP000703661">
    <property type="component" value="Unassembled WGS sequence"/>
</dbReference>
<feature type="region of interest" description="Disordered" evidence="1">
    <location>
        <begin position="202"/>
        <end position="258"/>
    </location>
</feature>
<name>A0A9P6SYD4_9FUNG</name>
<feature type="compositionally biased region" description="Acidic residues" evidence="1">
    <location>
        <begin position="216"/>
        <end position="258"/>
    </location>
</feature>
<dbReference type="AlphaFoldDB" id="A0A9P6SYD4"/>
<organism evidence="2 3">
    <name type="scientific">Entomortierella chlamydospora</name>
    <dbReference type="NCBI Taxonomy" id="101097"/>
    <lineage>
        <taxon>Eukaryota</taxon>
        <taxon>Fungi</taxon>
        <taxon>Fungi incertae sedis</taxon>
        <taxon>Mucoromycota</taxon>
        <taxon>Mortierellomycotina</taxon>
        <taxon>Mortierellomycetes</taxon>
        <taxon>Mortierellales</taxon>
        <taxon>Mortierellaceae</taxon>
        <taxon>Entomortierella</taxon>
    </lineage>
</organism>
<reference evidence="2" key="1">
    <citation type="journal article" date="2020" name="Fungal Divers.">
        <title>Resolving the Mortierellaceae phylogeny through synthesis of multi-gene phylogenetics and phylogenomics.</title>
        <authorList>
            <person name="Vandepol N."/>
            <person name="Liber J."/>
            <person name="Desiro A."/>
            <person name="Na H."/>
            <person name="Kennedy M."/>
            <person name="Barry K."/>
            <person name="Grigoriev I.V."/>
            <person name="Miller A.N."/>
            <person name="O'Donnell K."/>
            <person name="Stajich J.E."/>
            <person name="Bonito G."/>
        </authorList>
    </citation>
    <scope>NUCLEOTIDE SEQUENCE</scope>
    <source>
        <strain evidence="2">NRRL 2769</strain>
    </source>
</reference>
<evidence type="ECO:0000313" key="2">
    <source>
        <dbReference type="EMBL" id="KAG0011577.1"/>
    </source>
</evidence>
<keyword evidence="3" id="KW-1185">Reference proteome</keyword>
<accession>A0A9P6SYD4</accession>
<sequence>MTNIVGPKHEEFDRIRRHNEAFLSDSWDPHTLNTEHRVFFILNRYTRGLVIMYASSACQSAFHIDPYDIEGKPILLFVRSDDLEMFVEQLDLVKSKDKIVNMRFRFQSPNWPREIPCEAVFIGSSDGILAVMRVCKPFVRKHLITDRYHSDDEVLATSPSSVSSQVSIPSPSTSSSSRFRSWNQSYSSYSPKSPIGYIKIFEVGEDDEDSKSLIPLEEEEEEEDDYEEYEKEDKEEDYEEGEGGDEEGEEDDEEEDDE</sequence>
<dbReference type="CDD" id="cd00130">
    <property type="entry name" value="PAS"/>
    <property type="match status" value="1"/>
</dbReference>
<gene>
    <name evidence="2" type="ORF">BGZ80_000589</name>
</gene>
<dbReference type="SUPFAM" id="SSF55785">
    <property type="entry name" value="PYP-like sensor domain (PAS domain)"/>
    <property type="match status" value="1"/>
</dbReference>
<protein>
    <submittedName>
        <fullName evidence="2">Uncharacterized protein</fullName>
    </submittedName>
</protein>
<dbReference type="InterPro" id="IPR000014">
    <property type="entry name" value="PAS"/>
</dbReference>
<proteinExistence type="predicted"/>
<comment type="caution">
    <text evidence="2">The sequence shown here is derived from an EMBL/GenBank/DDBJ whole genome shotgun (WGS) entry which is preliminary data.</text>
</comment>
<feature type="region of interest" description="Disordered" evidence="1">
    <location>
        <begin position="156"/>
        <end position="189"/>
    </location>
</feature>
<dbReference type="EMBL" id="JAAAID010001122">
    <property type="protein sequence ID" value="KAG0011577.1"/>
    <property type="molecule type" value="Genomic_DNA"/>
</dbReference>